<dbReference type="InterPro" id="IPR055148">
    <property type="entry name" value="ZW10_C_2"/>
</dbReference>
<dbReference type="Pfam" id="PF22766">
    <property type="entry name" value="ZW10_C2"/>
    <property type="match status" value="1"/>
</dbReference>
<dbReference type="InterPro" id="IPR048343">
    <property type="entry name" value="ZW10_C"/>
</dbReference>
<accession>T1JGN2</accession>
<dbReference type="Pfam" id="PF20665">
    <property type="entry name" value="Zw10_middle"/>
    <property type="match status" value="1"/>
</dbReference>
<feature type="domain" description="ZW10 C-terminal helical" evidence="3">
    <location>
        <begin position="275"/>
        <end position="433"/>
    </location>
</feature>
<dbReference type="InterPro" id="IPR046362">
    <property type="entry name" value="Zw10/DSL1_C_sf"/>
</dbReference>
<dbReference type="OMA" id="ARINHTH"/>
<dbReference type="GO" id="GO:0005737">
    <property type="term" value="C:cytoplasm"/>
    <property type="evidence" value="ECO:0007669"/>
    <property type="project" value="GOC"/>
</dbReference>
<dbReference type="GO" id="GO:1990423">
    <property type="term" value="C:RZZ complex"/>
    <property type="evidence" value="ECO:0007669"/>
    <property type="project" value="TreeGrafter"/>
</dbReference>
<proteinExistence type="predicted"/>
<dbReference type="EnsemblMetazoa" id="SMAR013005-RA">
    <property type="protein sequence ID" value="SMAR013005-PA"/>
    <property type="gene ID" value="SMAR013005"/>
</dbReference>
<dbReference type="GO" id="GO:0006888">
    <property type="term" value="P:endoplasmic reticulum to Golgi vesicle-mediated transport"/>
    <property type="evidence" value="ECO:0007669"/>
    <property type="project" value="TreeGrafter"/>
</dbReference>
<dbReference type="Pfam" id="PF20666">
    <property type="entry name" value="ZW10_C"/>
    <property type="match status" value="1"/>
</dbReference>
<evidence type="ECO:0000313" key="4">
    <source>
        <dbReference type="EnsemblMetazoa" id="SMAR013005-PA"/>
    </source>
</evidence>
<keyword evidence="5" id="KW-1185">Reference proteome</keyword>
<dbReference type="eggNOG" id="KOG2163">
    <property type="taxonomic scope" value="Eukaryota"/>
</dbReference>
<dbReference type="HOGENOM" id="CLU_012948_1_0_1"/>
<dbReference type="GO" id="GO:0007094">
    <property type="term" value="P:mitotic spindle assembly checkpoint signaling"/>
    <property type="evidence" value="ECO:0007669"/>
    <property type="project" value="TreeGrafter"/>
</dbReference>
<evidence type="ECO:0000259" key="3">
    <source>
        <dbReference type="Pfam" id="PF22766"/>
    </source>
</evidence>
<dbReference type="AlphaFoldDB" id="T1JGN2"/>
<dbReference type="Gene3D" id="1.10.357.150">
    <property type="match status" value="1"/>
</dbReference>
<evidence type="ECO:0000259" key="1">
    <source>
        <dbReference type="Pfam" id="PF20665"/>
    </source>
</evidence>
<organism evidence="4 5">
    <name type="scientific">Strigamia maritima</name>
    <name type="common">European centipede</name>
    <name type="synonym">Geophilus maritimus</name>
    <dbReference type="NCBI Taxonomy" id="126957"/>
    <lineage>
        <taxon>Eukaryota</taxon>
        <taxon>Metazoa</taxon>
        <taxon>Ecdysozoa</taxon>
        <taxon>Arthropoda</taxon>
        <taxon>Myriapoda</taxon>
        <taxon>Chilopoda</taxon>
        <taxon>Pleurostigmophora</taxon>
        <taxon>Geophilomorpha</taxon>
        <taxon>Linotaeniidae</taxon>
        <taxon>Strigamia</taxon>
    </lineage>
</organism>
<feature type="domain" description="Centromere/kinetochore protein zw10 C-terminal" evidence="2">
    <location>
        <begin position="120"/>
        <end position="252"/>
    </location>
</feature>
<dbReference type="PANTHER" id="PTHR12205:SF0">
    <property type="entry name" value="CENTROMERE_KINETOCHORE PROTEIN ZW10 HOMOLOG"/>
    <property type="match status" value="1"/>
</dbReference>
<name>T1JGN2_STRMM</name>
<reference evidence="4" key="2">
    <citation type="submission" date="2015-02" db="UniProtKB">
        <authorList>
            <consortium name="EnsemblMetazoa"/>
        </authorList>
    </citation>
    <scope>IDENTIFICATION</scope>
</reference>
<protein>
    <submittedName>
        <fullName evidence="4">Uncharacterized protein</fullName>
    </submittedName>
</protein>
<feature type="domain" description="Centromere/kinetochore protein zw10 middle" evidence="1">
    <location>
        <begin position="2"/>
        <end position="89"/>
    </location>
</feature>
<dbReference type="STRING" id="126957.T1JGN2"/>
<dbReference type="InterPro" id="IPR048344">
    <property type="entry name" value="Zw10_middle"/>
</dbReference>
<evidence type="ECO:0000259" key="2">
    <source>
        <dbReference type="Pfam" id="PF20666"/>
    </source>
</evidence>
<dbReference type="Proteomes" id="UP000014500">
    <property type="component" value="Unassembled WGS sequence"/>
</dbReference>
<dbReference type="EMBL" id="JH432211">
    <property type="status" value="NOT_ANNOTATED_CDS"/>
    <property type="molecule type" value="Genomic_DNA"/>
</dbReference>
<sequence length="461" mass="52458">MSMLGHVIGLDFSDLLIKDCLTIAIPSNKNDLQDFCRIIEETSRFQEFLVSVGFLHADQKTILEYARNVDALFANKMCRDVLDKARKLMLMQLHDTVQLTAPSDANSVPKSSENKLNNVFIFPTCQISASVKQLMDFAYEVLNEASESSAMCAIRLFYTVRNIFELFCAIVPIFHKQNITMLPQVTVSALHHNNCMYLAHHLITLGHEFSSRLHPSLKDNTVTFVDLVPRLRTAGTDAFQSQLAAQKKQLVEIIRGIGSFHNMSNDPNFTNSLERALKQCLYQLEHLQRIWQTVLPSSVYKQTMGALLDSLLDEIIGQIVRQEDIPSNCTHQLTTAFSVIIQRTPNLFQPLSYYGNNGNNENYSVADACRCVPKWMKFKELLLMLAASMNDILERWAEGKGPLAHEFTANEIKQVIRALFQNTDRRSAVLARINHTHWFEESKNQSVCQSSVNLTFLNFFL</sequence>
<reference evidence="5" key="1">
    <citation type="submission" date="2011-05" db="EMBL/GenBank/DDBJ databases">
        <authorList>
            <person name="Richards S.R."/>
            <person name="Qu J."/>
            <person name="Jiang H."/>
            <person name="Jhangiani S.N."/>
            <person name="Agravi P."/>
            <person name="Goodspeed R."/>
            <person name="Gross S."/>
            <person name="Mandapat C."/>
            <person name="Jackson L."/>
            <person name="Mathew T."/>
            <person name="Pu L."/>
            <person name="Thornton R."/>
            <person name="Saada N."/>
            <person name="Wilczek-Boney K.B."/>
            <person name="Lee S."/>
            <person name="Kovar C."/>
            <person name="Wu Y."/>
            <person name="Scherer S.E."/>
            <person name="Worley K.C."/>
            <person name="Muzny D.M."/>
            <person name="Gibbs R."/>
        </authorList>
    </citation>
    <scope>NUCLEOTIDE SEQUENCE</scope>
    <source>
        <strain evidence="5">Brora</strain>
    </source>
</reference>
<evidence type="ECO:0000313" key="5">
    <source>
        <dbReference type="Proteomes" id="UP000014500"/>
    </source>
</evidence>
<dbReference type="PhylomeDB" id="T1JGN2"/>
<dbReference type="PANTHER" id="PTHR12205">
    <property type="entry name" value="CENTROMERE/KINETOCHORE PROTEIN ZW10"/>
    <property type="match status" value="1"/>
</dbReference>